<dbReference type="Proteomes" id="UP001063166">
    <property type="component" value="Unassembled WGS sequence"/>
</dbReference>
<evidence type="ECO:0000256" key="2">
    <source>
        <dbReference type="ARBA" id="ARBA00022737"/>
    </source>
</evidence>
<feature type="compositionally biased region" description="Low complexity" evidence="6">
    <location>
        <begin position="157"/>
        <end position="166"/>
    </location>
</feature>
<feature type="compositionally biased region" description="Basic residues" evidence="6">
    <location>
        <begin position="140"/>
        <end position="156"/>
    </location>
</feature>
<evidence type="ECO:0000256" key="1">
    <source>
        <dbReference type="ARBA" id="ARBA00006192"/>
    </source>
</evidence>
<feature type="repeat" description="PPR" evidence="5">
    <location>
        <begin position="640"/>
        <end position="674"/>
    </location>
</feature>
<dbReference type="InterPro" id="IPR002885">
    <property type="entry name" value="PPR_rpt"/>
</dbReference>
<accession>A0A9P3UK35</accession>
<dbReference type="Pfam" id="PF01535">
    <property type="entry name" value="PPR"/>
    <property type="match status" value="3"/>
</dbReference>
<keyword evidence="2" id="KW-0677">Repeat</keyword>
<name>A0A9P3UK35_LYOSH</name>
<protein>
    <submittedName>
        <fullName evidence="7">Pentatricopeptide repeat domain contaitning protein</fullName>
    </submittedName>
</protein>
<dbReference type="PANTHER" id="PTHR47447">
    <property type="entry name" value="OS03G0856100 PROTEIN"/>
    <property type="match status" value="1"/>
</dbReference>
<reference evidence="7" key="1">
    <citation type="submission" date="2022-07" db="EMBL/GenBank/DDBJ databases">
        <title>The genome of Lyophyllum shimeji provides insight into the initial evolution of ectomycorrhizal fungal genome.</title>
        <authorList>
            <person name="Kobayashi Y."/>
            <person name="Shibata T."/>
            <person name="Hirakawa H."/>
            <person name="Shigenobu S."/>
            <person name="Nishiyama T."/>
            <person name="Yamada A."/>
            <person name="Hasebe M."/>
            <person name="Kawaguchi M."/>
        </authorList>
    </citation>
    <scope>NUCLEOTIDE SEQUENCE</scope>
    <source>
        <strain evidence="7">AT787</strain>
    </source>
</reference>
<feature type="repeat" description="PPR" evidence="5">
    <location>
        <begin position="605"/>
        <end position="639"/>
    </location>
</feature>
<dbReference type="Gene3D" id="1.25.40.10">
    <property type="entry name" value="Tetratricopeptide repeat domain"/>
    <property type="match status" value="5"/>
</dbReference>
<feature type="compositionally biased region" description="Polar residues" evidence="6">
    <location>
        <begin position="197"/>
        <end position="208"/>
    </location>
</feature>
<comment type="function">
    <text evidence="3">Regulates mitochondrial small subunit maturation by controlling 15S rRNA 5'-end processing. Localizes to the 5' precursor of the 15S rRNA in a position that is subsequently occupied by mS47 in the mature yeast mtSSU. Uses structure and sequence-specific RNA recognition, binding to a single-stranded region of the precursor and specifically recognizing bases -6 to -1. The exchange of Ccm1 for mS47 is coupled to the irreversible removal of precursor rRNA that is accompanied by conformational changes of the mitoribosomal proteins uS5m and mS26. These conformational changes signal completion of 5'-end rRNA processing through protection of the mature 5'-end of the 15S rRNA and stabilization of mS47. The removal of the 5' precursor together with the dissociation of Ccm1 may be catalyzed by the 5'-3' exoribonuclease Pet127. Involved in the specific removal of group I introns in mitochondrial encoded transcripts.</text>
</comment>
<evidence type="ECO:0000256" key="5">
    <source>
        <dbReference type="PROSITE-ProRule" id="PRU00708"/>
    </source>
</evidence>
<evidence type="ECO:0000256" key="3">
    <source>
        <dbReference type="ARBA" id="ARBA00044493"/>
    </source>
</evidence>
<feature type="compositionally biased region" description="Basic and acidic residues" evidence="6">
    <location>
        <begin position="181"/>
        <end position="194"/>
    </location>
</feature>
<comment type="caution">
    <text evidence="7">The sequence shown here is derived from an EMBL/GenBank/DDBJ whole genome shotgun (WGS) entry which is preliminary data.</text>
</comment>
<keyword evidence="8" id="KW-1185">Reference proteome</keyword>
<sequence length="1208" mass="136112">MSPSGSRAKKVTLTNTQNLLTKYSGADLANIPSFVSPLYNPPPRSCCRLSKLVKEDEFHDRAFCSGRLQQVSYSSVGPDFFSPQPRRVKGKEKAVSDSERECRLLQCQEWSSCISRHALWCPHQSRSMMLDELSRTQSRSVRHSKSRAPLSRRRFSRSSLTSGSSGQRRHASNASDGAVAVKHEVPPPHFDRISPQDLPSTREASSTLRPERRSTRVLLIQQFERVAQTPRAHLDMDEAWNTFQGAQGFLLPLQARMEFVDKYLSAAELHYRLRADDMQLHEWGRRTISMLDTVTARISPTSRFSQWRLCLLARSLALLGNFEAAIGTLHDADQIPLSYQHKAGIPYAYEMIISSLARYRGNAHAVELIAEEWSYIASYLSYHLSTSHSASQKAAGRSLRAVAYRIAAEISDPSPFLERGDWSKERRETIGCFFIDALCYSHLPTQAREVLIKMQKLGLHVPSRFQLTVVRFLAKQSSLVRPATELLASIPDDNSLQYLRTGLYAYSRWGKAELAETYFNRVAALGPPGADDVASLIHAHAVADNVDQANAIFNQYFPLDGIGKRMHGPTHAHYASVIYAHSRQGDQASITYWLKDLANADLVPNNQIFTLVLNSYAHAGDIEAVMGILEQMREAGIQPTVVTYTIIITLLAHRKDSIAAEDTFKRAIKEGIVPDSRMIVAMMNAHVEAGSWKGVIRAYDYLTASRVTTMSIDVYNTLMKAYVLVGAPFSVVYKLFKRLERSQTKPDAYTYSLVVQSACDSGYMDVASDIYYEMEQLPKEQLDRGLRVNVYILTILMAGFLQHGDKIRAKAVYDEMREKGIAPTPITFGTIIKAYGNEKSRESLRIAEEFIKSLVAVPRGERTWQKPKYDSKSALHHLYGPVMSAYAKLREPEEVERVFQDMLNEGAPPSLGTLSALLDVHRRTFDVDAVMEIWPRIYEMGLALTNRDWLADADDRSETRGIRGNVLCVPLSIYIDALSAAGRHSEIAIVWKDFRARGFTFDSHNWNHLVVALVRAGQPERAFEVVEKVLIPFQELSERSKLARERSPSSPLLSDSLVKTGDIDTIEEAPGEPPQHRISKRVLAAKIATSRTRRMPGWDADEQEHDFAHNLHVLHQISPSWATWRPHSATLAVLLTSLNRLSAGTLVQAIMPHGGSDQSSDRDQRAEAREILDRIYNNYPKTIIAVFNYGTYERQRLGSDYEKEYSWG</sequence>
<dbReference type="Pfam" id="PF13041">
    <property type="entry name" value="PPR_2"/>
    <property type="match status" value="1"/>
</dbReference>
<comment type="subunit">
    <text evidence="4">Binds to mitochondrial small subunit 15S rRNA.</text>
</comment>
<dbReference type="InterPro" id="IPR011990">
    <property type="entry name" value="TPR-like_helical_dom_sf"/>
</dbReference>
<evidence type="ECO:0000313" key="7">
    <source>
        <dbReference type="EMBL" id="GLB34060.1"/>
    </source>
</evidence>
<evidence type="ECO:0000313" key="8">
    <source>
        <dbReference type="Proteomes" id="UP001063166"/>
    </source>
</evidence>
<comment type="similarity">
    <text evidence="1">Belongs to the CCM1 family.</text>
</comment>
<dbReference type="PANTHER" id="PTHR47447:SF17">
    <property type="entry name" value="OS12G0638900 PROTEIN"/>
    <property type="match status" value="1"/>
</dbReference>
<dbReference type="OrthoDB" id="185373at2759"/>
<gene>
    <name evidence="7" type="ORF">LshimejAT787_0109440</name>
</gene>
<evidence type="ECO:0000256" key="6">
    <source>
        <dbReference type="SAM" id="MobiDB-lite"/>
    </source>
</evidence>
<feature type="repeat" description="PPR" evidence="5">
    <location>
        <begin position="789"/>
        <end position="823"/>
    </location>
</feature>
<feature type="region of interest" description="Disordered" evidence="6">
    <location>
        <begin position="132"/>
        <end position="211"/>
    </location>
</feature>
<dbReference type="EMBL" id="BRPK01000001">
    <property type="protein sequence ID" value="GLB34060.1"/>
    <property type="molecule type" value="Genomic_DNA"/>
</dbReference>
<evidence type="ECO:0000256" key="4">
    <source>
        <dbReference type="ARBA" id="ARBA00044511"/>
    </source>
</evidence>
<proteinExistence type="inferred from homology"/>
<feature type="repeat" description="PPR" evidence="5">
    <location>
        <begin position="875"/>
        <end position="909"/>
    </location>
</feature>
<dbReference type="NCBIfam" id="TIGR00756">
    <property type="entry name" value="PPR"/>
    <property type="match status" value="4"/>
</dbReference>
<organism evidence="7 8">
    <name type="scientific">Lyophyllum shimeji</name>
    <name type="common">Hon-shimeji</name>
    <name type="synonym">Tricholoma shimeji</name>
    <dbReference type="NCBI Taxonomy" id="47721"/>
    <lineage>
        <taxon>Eukaryota</taxon>
        <taxon>Fungi</taxon>
        <taxon>Dikarya</taxon>
        <taxon>Basidiomycota</taxon>
        <taxon>Agaricomycotina</taxon>
        <taxon>Agaricomycetes</taxon>
        <taxon>Agaricomycetidae</taxon>
        <taxon>Agaricales</taxon>
        <taxon>Tricholomatineae</taxon>
        <taxon>Lyophyllaceae</taxon>
        <taxon>Lyophyllum</taxon>
    </lineage>
</organism>
<dbReference type="AlphaFoldDB" id="A0A9P3UK35"/>
<dbReference type="PROSITE" id="PS51375">
    <property type="entry name" value="PPR"/>
    <property type="match status" value="4"/>
</dbReference>
<dbReference type="Pfam" id="PF13812">
    <property type="entry name" value="PPR_3"/>
    <property type="match status" value="1"/>
</dbReference>